<dbReference type="EMBL" id="SHKW01000001">
    <property type="protein sequence ID" value="RZU39597.1"/>
    <property type="molecule type" value="Genomic_DNA"/>
</dbReference>
<accession>A0A4Q7YPJ7</accession>
<dbReference type="GO" id="GO:0008967">
    <property type="term" value="F:phosphoglycolate phosphatase activity"/>
    <property type="evidence" value="ECO:0007669"/>
    <property type="project" value="UniProtKB-EC"/>
</dbReference>
<organism evidence="5 6">
    <name type="scientific">Edaphobacter modestus</name>
    <dbReference type="NCBI Taxonomy" id="388466"/>
    <lineage>
        <taxon>Bacteria</taxon>
        <taxon>Pseudomonadati</taxon>
        <taxon>Acidobacteriota</taxon>
        <taxon>Terriglobia</taxon>
        <taxon>Terriglobales</taxon>
        <taxon>Acidobacteriaceae</taxon>
        <taxon>Edaphobacter</taxon>
    </lineage>
</organism>
<comment type="similarity">
    <text evidence="3">Belongs to the HAD-like hydrolase superfamily. CbbY/CbbZ/Gph/YieH family.</text>
</comment>
<dbReference type="PANTHER" id="PTHR43434">
    <property type="entry name" value="PHOSPHOGLYCOLATE PHOSPHATASE"/>
    <property type="match status" value="1"/>
</dbReference>
<dbReference type="Gene3D" id="1.10.150.240">
    <property type="entry name" value="Putative phosphatase, domain 2"/>
    <property type="match status" value="1"/>
</dbReference>
<dbReference type="InterPro" id="IPR023214">
    <property type="entry name" value="HAD_sf"/>
</dbReference>
<dbReference type="OrthoDB" id="9807630at2"/>
<evidence type="ECO:0000256" key="4">
    <source>
        <dbReference type="ARBA" id="ARBA00013078"/>
    </source>
</evidence>
<comment type="catalytic activity">
    <reaction evidence="1">
        <text>2-phosphoglycolate + H2O = glycolate + phosphate</text>
        <dbReference type="Rhea" id="RHEA:14369"/>
        <dbReference type="ChEBI" id="CHEBI:15377"/>
        <dbReference type="ChEBI" id="CHEBI:29805"/>
        <dbReference type="ChEBI" id="CHEBI:43474"/>
        <dbReference type="ChEBI" id="CHEBI:58033"/>
        <dbReference type="EC" id="3.1.3.18"/>
    </reaction>
</comment>
<reference evidence="5 6" key="1">
    <citation type="submission" date="2019-02" db="EMBL/GenBank/DDBJ databases">
        <title>Genomic Encyclopedia of Archaeal and Bacterial Type Strains, Phase II (KMG-II): from individual species to whole genera.</title>
        <authorList>
            <person name="Goeker M."/>
        </authorList>
    </citation>
    <scope>NUCLEOTIDE SEQUENCE [LARGE SCALE GENOMIC DNA]</scope>
    <source>
        <strain evidence="5 6">DSM 18101</strain>
    </source>
</reference>
<dbReference type="Pfam" id="PF13419">
    <property type="entry name" value="HAD_2"/>
    <property type="match status" value="1"/>
</dbReference>
<dbReference type="InterPro" id="IPR041492">
    <property type="entry name" value="HAD_2"/>
</dbReference>
<keyword evidence="6" id="KW-1185">Reference proteome</keyword>
<evidence type="ECO:0000256" key="2">
    <source>
        <dbReference type="ARBA" id="ARBA00004818"/>
    </source>
</evidence>
<evidence type="ECO:0000256" key="3">
    <source>
        <dbReference type="ARBA" id="ARBA00006171"/>
    </source>
</evidence>
<sequence length="236" mass="25385">MSAPSPRLIVFDLDGTLIDSRQDLCNSVNAMLDHLGKPELPDEVIASYIGDGASMLVRRALGDPEGDAHDEEDVARAVHYFLEYYRVHKLDFTYVYPGVMDSLAAIRAARHETLMAVLTNKPVNPSRDICDYFGLSDYFFQNYGGNSFHTKKPDPHGLVALIAEASALAGSRIAPAETLMIGDTDVDVLTARAAGAVSVGCSFGLAPERLAAARPDFMVDSPAGWTRVAGVPSPLS</sequence>
<dbReference type="InterPro" id="IPR036412">
    <property type="entry name" value="HAD-like_sf"/>
</dbReference>
<evidence type="ECO:0000313" key="6">
    <source>
        <dbReference type="Proteomes" id="UP000292958"/>
    </source>
</evidence>
<dbReference type="Gene3D" id="3.40.50.1000">
    <property type="entry name" value="HAD superfamily/HAD-like"/>
    <property type="match status" value="1"/>
</dbReference>
<dbReference type="PANTHER" id="PTHR43434:SF1">
    <property type="entry name" value="PHOSPHOGLYCOLATE PHOSPHATASE"/>
    <property type="match status" value="1"/>
</dbReference>
<dbReference type="RefSeq" id="WP_130417783.1">
    <property type="nucleotide sequence ID" value="NZ_SHKW01000001.1"/>
</dbReference>
<gene>
    <name evidence="5" type="ORF">BDD14_0983</name>
</gene>
<comment type="pathway">
    <text evidence="2">Organic acid metabolism; glycolate biosynthesis; glycolate from 2-phosphoglycolate: step 1/1.</text>
</comment>
<name>A0A4Q7YPJ7_9BACT</name>
<dbReference type="SFLD" id="SFLDG01129">
    <property type="entry name" value="C1.5:_HAD__Beta-PGM__Phosphata"/>
    <property type="match status" value="1"/>
</dbReference>
<protein>
    <recommendedName>
        <fullName evidence="4">phosphoglycolate phosphatase</fullName>
        <ecNumber evidence="4">3.1.3.18</ecNumber>
    </recommendedName>
</protein>
<dbReference type="SUPFAM" id="SSF56784">
    <property type="entry name" value="HAD-like"/>
    <property type="match status" value="1"/>
</dbReference>
<dbReference type="InterPro" id="IPR023198">
    <property type="entry name" value="PGP-like_dom2"/>
</dbReference>
<proteinExistence type="inferred from homology"/>
<dbReference type="Proteomes" id="UP000292958">
    <property type="component" value="Unassembled WGS sequence"/>
</dbReference>
<dbReference type="SFLD" id="SFLDS00003">
    <property type="entry name" value="Haloacid_Dehalogenase"/>
    <property type="match status" value="1"/>
</dbReference>
<dbReference type="GO" id="GO:0005829">
    <property type="term" value="C:cytosol"/>
    <property type="evidence" value="ECO:0007669"/>
    <property type="project" value="TreeGrafter"/>
</dbReference>
<evidence type="ECO:0000256" key="1">
    <source>
        <dbReference type="ARBA" id="ARBA00000830"/>
    </source>
</evidence>
<evidence type="ECO:0000313" key="5">
    <source>
        <dbReference type="EMBL" id="RZU39597.1"/>
    </source>
</evidence>
<dbReference type="InterPro" id="IPR050155">
    <property type="entry name" value="HAD-like_hydrolase_sf"/>
</dbReference>
<dbReference type="GO" id="GO:0006281">
    <property type="term" value="P:DNA repair"/>
    <property type="evidence" value="ECO:0007669"/>
    <property type="project" value="TreeGrafter"/>
</dbReference>
<comment type="caution">
    <text evidence="5">The sequence shown here is derived from an EMBL/GenBank/DDBJ whole genome shotgun (WGS) entry which is preliminary data.</text>
</comment>
<dbReference type="AlphaFoldDB" id="A0A4Q7YPJ7"/>
<dbReference type="EC" id="3.1.3.18" evidence="4"/>